<evidence type="ECO:0000313" key="1">
    <source>
        <dbReference type="EMBL" id="CAH1789166.1"/>
    </source>
</evidence>
<dbReference type="Proteomes" id="UP000749559">
    <property type="component" value="Unassembled WGS sequence"/>
</dbReference>
<name>A0A8J1Y2R4_OWEFU</name>
<dbReference type="OrthoDB" id="6110399at2759"/>
<proteinExistence type="predicted"/>
<feature type="non-terminal residue" evidence="1">
    <location>
        <position position="110"/>
    </location>
</feature>
<accession>A0A8J1Y2R4</accession>
<keyword evidence="2" id="KW-1185">Reference proteome</keyword>
<sequence length="110" mass="12122">GPVAYCGQVILNGGTEQWSRQGIYALYGSLLNGRPVYIHESGDNFLFHVVVDQSLRFWYISTDIGNSDIGAIRVEDSALSAERITGTWEAYSIQDDWVLEPGMSTSCKAS</sequence>
<feature type="non-terminal residue" evidence="1">
    <location>
        <position position="1"/>
    </location>
</feature>
<reference evidence="1" key="1">
    <citation type="submission" date="2022-03" db="EMBL/GenBank/DDBJ databases">
        <authorList>
            <person name="Martin C."/>
        </authorList>
    </citation>
    <scope>NUCLEOTIDE SEQUENCE</scope>
</reference>
<dbReference type="AlphaFoldDB" id="A0A8J1Y2R4"/>
<protein>
    <submittedName>
        <fullName evidence="1">Uncharacterized protein</fullName>
    </submittedName>
</protein>
<gene>
    <name evidence="1" type="ORF">OFUS_LOCUS14572</name>
</gene>
<comment type="caution">
    <text evidence="1">The sequence shown here is derived from an EMBL/GenBank/DDBJ whole genome shotgun (WGS) entry which is preliminary data.</text>
</comment>
<dbReference type="EMBL" id="CAIIXF020000007">
    <property type="protein sequence ID" value="CAH1789166.1"/>
    <property type="molecule type" value="Genomic_DNA"/>
</dbReference>
<organism evidence="1 2">
    <name type="scientific">Owenia fusiformis</name>
    <name type="common">Polychaete worm</name>
    <dbReference type="NCBI Taxonomy" id="6347"/>
    <lineage>
        <taxon>Eukaryota</taxon>
        <taxon>Metazoa</taxon>
        <taxon>Spiralia</taxon>
        <taxon>Lophotrochozoa</taxon>
        <taxon>Annelida</taxon>
        <taxon>Polychaeta</taxon>
        <taxon>Sedentaria</taxon>
        <taxon>Canalipalpata</taxon>
        <taxon>Sabellida</taxon>
        <taxon>Oweniida</taxon>
        <taxon>Oweniidae</taxon>
        <taxon>Owenia</taxon>
    </lineage>
</organism>
<evidence type="ECO:0000313" key="2">
    <source>
        <dbReference type="Proteomes" id="UP000749559"/>
    </source>
</evidence>